<dbReference type="InterPro" id="IPR002177">
    <property type="entry name" value="DPS_DNA-bd"/>
</dbReference>
<evidence type="ECO:0000256" key="3">
    <source>
        <dbReference type="ARBA" id="ARBA00022630"/>
    </source>
</evidence>
<dbReference type="InterPro" id="IPR008255">
    <property type="entry name" value="Pyr_nucl-diS_OxRdtase_2_AS"/>
</dbReference>
<dbReference type="InterPro" id="IPR023753">
    <property type="entry name" value="FAD/NAD-binding_dom"/>
</dbReference>
<evidence type="ECO:0000313" key="11">
    <source>
        <dbReference type="Proteomes" id="UP000677054"/>
    </source>
</evidence>
<dbReference type="PANTHER" id="PTHR48105">
    <property type="entry name" value="THIOREDOXIN REDUCTASE 1-RELATED-RELATED"/>
    <property type="match status" value="1"/>
</dbReference>
<dbReference type="PROSITE" id="PS00573">
    <property type="entry name" value="PYRIDINE_REDOX_2"/>
    <property type="match status" value="1"/>
</dbReference>
<dbReference type="PRINTS" id="PR00368">
    <property type="entry name" value="FADPNR"/>
</dbReference>
<evidence type="ECO:0000259" key="9">
    <source>
        <dbReference type="Pfam" id="PF07992"/>
    </source>
</evidence>
<dbReference type="Gene3D" id="3.50.50.60">
    <property type="entry name" value="FAD/NAD(P)-binding domain"/>
    <property type="match status" value="3"/>
</dbReference>
<keyword evidence="7" id="KW-0676">Redox-active center</keyword>
<dbReference type="GO" id="GO:0097237">
    <property type="term" value="P:cellular response to toxic substance"/>
    <property type="evidence" value="ECO:0007669"/>
    <property type="project" value="UniProtKB-ARBA"/>
</dbReference>
<dbReference type="InterPro" id="IPR023188">
    <property type="entry name" value="DPS_DNA-bd_CS"/>
</dbReference>
<dbReference type="GO" id="GO:0008199">
    <property type="term" value="F:ferric iron binding"/>
    <property type="evidence" value="ECO:0007669"/>
    <property type="project" value="InterPro"/>
</dbReference>
<keyword evidence="11" id="KW-1185">Reference proteome</keyword>
<accession>A0A7R9AG44</accession>
<dbReference type="CDD" id="cd01043">
    <property type="entry name" value="DPS"/>
    <property type="match status" value="1"/>
</dbReference>
<dbReference type="InterPro" id="IPR009078">
    <property type="entry name" value="Ferritin-like_SF"/>
</dbReference>
<dbReference type="AlphaFoldDB" id="A0A7R9AG44"/>
<evidence type="ECO:0008006" key="12">
    <source>
        <dbReference type="Google" id="ProtNLM"/>
    </source>
</evidence>
<sequence length="404" mass="44176">NEPVNYMIDTQKENIMDIGINKKDRQLVAEGLSHLLADSYTLYLKTHYFHWNVTGPMFNTLHLMFEAQYNELALAVDLIAERIRALDFYAPGTYSDFAKLTSIKESESVPKANDMIAELVAGHEAVCRTARKVFPTVEKAADEATADFLTQRLQLHEKTAWMLRSSGPAGYSAAVYAARANLNPVLITGIAQGGQLMTTTEVDNWPADANGVQGPELMARFQKHAERFNTEMIFDHIHTSHLKEKPIRLVGDSGEYTCDALIIATGASAKYLGLPSEEKFNGKGVSACATCDGFFYRNQEVAVIGGGNTAVEEALYLANIASKVTLVHRRDKFKAEAILIFAGQLDMEGGYIITQMGRAGNATATSVPGVFAAGDVQDHIYRQAITSAGTGCMAALDAERYLDK</sequence>
<name>A0A7R9AG44_9CRUS</name>
<dbReference type="PRINTS" id="PR00469">
    <property type="entry name" value="PNDRDTASEII"/>
</dbReference>
<reference evidence="10" key="1">
    <citation type="submission" date="2020-11" db="EMBL/GenBank/DDBJ databases">
        <authorList>
            <person name="Tran Van P."/>
        </authorList>
    </citation>
    <scope>NUCLEOTIDE SEQUENCE</scope>
</reference>
<evidence type="ECO:0000259" key="8">
    <source>
        <dbReference type="Pfam" id="PF00210"/>
    </source>
</evidence>
<dbReference type="InterPro" id="IPR012347">
    <property type="entry name" value="Ferritin-like"/>
</dbReference>
<keyword evidence="6" id="KW-1015">Disulfide bond</keyword>
<comment type="similarity">
    <text evidence="2">Belongs to the Dps family.</text>
</comment>
<dbReference type="SUPFAM" id="SSF51905">
    <property type="entry name" value="FAD/NAD(P)-binding domain"/>
    <property type="match status" value="1"/>
</dbReference>
<dbReference type="OrthoDB" id="672at2759"/>
<gene>
    <name evidence="10" type="ORF">DSTB1V02_LOCUS13227</name>
</gene>
<dbReference type="GO" id="GO:0016722">
    <property type="term" value="F:oxidoreductase activity, acting on metal ions"/>
    <property type="evidence" value="ECO:0007669"/>
    <property type="project" value="InterPro"/>
</dbReference>
<dbReference type="InterPro" id="IPR008331">
    <property type="entry name" value="Ferritin_DPS_dom"/>
</dbReference>
<keyword evidence="5" id="KW-0560">Oxidoreductase</keyword>
<comment type="similarity">
    <text evidence="1">Belongs to the class-II pyridine nucleotide-disulfide oxidoreductase family.</text>
</comment>
<feature type="non-terminal residue" evidence="10">
    <location>
        <position position="1"/>
    </location>
</feature>
<dbReference type="Pfam" id="PF00210">
    <property type="entry name" value="Ferritin"/>
    <property type="match status" value="1"/>
</dbReference>
<evidence type="ECO:0000256" key="7">
    <source>
        <dbReference type="ARBA" id="ARBA00023284"/>
    </source>
</evidence>
<dbReference type="PROSITE" id="PS00818">
    <property type="entry name" value="DPS_1"/>
    <property type="match status" value="1"/>
</dbReference>
<evidence type="ECO:0000256" key="6">
    <source>
        <dbReference type="ARBA" id="ARBA00023157"/>
    </source>
</evidence>
<dbReference type="SUPFAM" id="SSF47240">
    <property type="entry name" value="Ferritin-like"/>
    <property type="match status" value="1"/>
</dbReference>
<dbReference type="PROSITE" id="PS00819">
    <property type="entry name" value="DPS_2"/>
    <property type="match status" value="1"/>
</dbReference>
<dbReference type="Gene3D" id="1.20.1260.10">
    <property type="match status" value="1"/>
</dbReference>
<dbReference type="GO" id="GO:0016668">
    <property type="term" value="F:oxidoreductase activity, acting on a sulfur group of donors, NAD(P) as acceptor"/>
    <property type="evidence" value="ECO:0007669"/>
    <property type="project" value="UniProtKB-ARBA"/>
</dbReference>
<evidence type="ECO:0000256" key="1">
    <source>
        <dbReference type="ARBA" id="ARBA00009333"/>
    </source>
</evidence>
<evidence type="ECO:0000313" key="10">
    <source>
        <dbReference type="EMBL" id="CAD7253478.1"/>
    </source>
</evidence>
<evidence type="ECO:0000256" key="2">
    <source>
        <dbReference type="ARBA" id="ARBA00009497"/>
    </source>
</evidence>
<dbReference type="Proteomes" id="UP000677054">
    <property type="component" value="Unassembled WGS sequence"/>
</dbReference>
<feature type="domain" description="Ferritin/DPS" evidence="8">
    <location>
        <begin position="30"/>
        <end position="164"/>
    </location>
</feature>
<protein>
    <recommendedName>
        <fullName evidence="12">Thioredoxin reductase</fullName>
    </recommendedName>
</protein>
<dbReference type="Pfam" id="PF07992">
    <property type="entry name" value="Pyr_redox_2"/>
    <property type="match status" value="1"/>
</dbReference>
<keyword evidence="4" id="KW-0274">FAD</keyword>
<dbReference type="EMBL" id="CAJPEV010005917">
    <property type="protein sequence ID" value="CAG0903657.1"/>
    <property type="molecule type" value="Genomic_DNA"/>
</dbReference>
<feature type="domain" description="FAD/NAD(P)-binding" evidence="9">
    <location>
        <begin position="166"/>
        <end position="334"/>
    </location>
</feature>
<organism evidence="10">
    <name type="scientific">Darwinula stevensoni</name>
    <dbReference type="NCBI Taxonomy" id="69355"/>
    <lineage>
        <taxon>Eukaryota</taxon>
        <taxon>Metazoa</taxon>
        <taxon>Ecdysozoa</taxon>
        <taxon>Arthropoda</taxon>
        <taxon>Crustacea</taxon>
        <taxon>Oligostraca</taxon>
        <taxon>Ostracoda</taxon>
        <taxon>Podocopa</taxon>
        <taxon>Podocopida</taxon>
        <taxon>Darwinulocopina</taxon>
        <taxon>Darwinuloidea</taxon>
        <taxon>Darwinulidae</taxon>
        <taxon>Darwinula</taxon>
    </lineage>
</organism>
<evidence type="ECO:0000256" key="4">
    <source>
        <dbReference type="ARBA" id="ARBA00022827"/>
    </source>
</evidence>
<proteinExistence type="inferred from homology"/>
<dbReference type="InterPro" id="IPR050097">
    <property type="entry name" value="Ferredoxin-NADP_redctase_2"/>
</dbReference>
<keyword evidence="3" id="KW-0285">Flavoprotein</keyword>
<evidence type="ECO:0000256" key="5">
    <source>
        <dbReference type="ARBA" id="ARBA00023002"/>
    </source>
</evidence>
<dbReference type="InterPro" id="IPR036188">
    <property type="entry name" value="FAD/NAD-bd_sf"/>
</dbReference>
<dbReference type="EMBL" id="LR905434">
    <property type="protein sequence ID" value="CAD7253478.1"/>
    <property type="molecule type" value="Genomic_DNA"/>
</dbReference>